<dbReference type="EMBL" id="BLKS01000004">
    <property type="protein sequence ID" value="GFG55771.1"/>
    <property type="molecule type" value="Genomic_DNA"/>
</dbReference>
<proteinExistence type="predicted"/>
<evidence type="ECO:0000313" key="1">
    <source>
        <dbReference type="EMBL" id="GFG55771.1"/>
    </source>
</evidence>
<accession>A0A7I9WDF7</accession>
<protein>
    <submittedName>
        <fullName evidence="1">Uncharacterized protein</fullName>
    </submittedName>
</protein>
<sequence>MQTQAHPIGLFQRRADLEGVRQFDLGPFGSVDHLCAGIYVTHLLKVDIDGARQLSSAMQINVPFRALSEAVTTRGVDAAANASLPGLKA</sequence>
<name>A0A7I9WDF7_MYCAG</name>
<organism evidence="1 2">
    <name type="scientific">Mycolicibacterium agri</name>
    <name type="common">Mycobacterium agri</name>
    <dbReference type="NCBI Taxonomy" id="36811"/>
    <lineage>
        <taxon>Bacteria</taxon>
        <taxon>Bacillati</taxon>
        <taxon>Actinomycetota</taxon>
        <taxon>Actinomycetes</taxon>
        <taxon>Mycobacteriales</taxon>
        <taxon>Mycobacteriaceae</taxon>
        <taxon>Mycolicibacterium</taxon>
    </lineage>
</organism>
<gene>
    <name evidence="1" type="ORF">MAGR_72120</name>
</gene>
<reference evidence="1 2" key="1">
    <citation type="journal article" date="2019" name="Emerg. Microbes Infect.">
        <title>Comprehensive subspecies identification of 175 nontuberculous mycobacteria species based on 7547 genomic profiles.</title>
        <authorList>
            <person name="Matsumoto Y."/>
            <person name="Kinjo T."/>
            <person name="Motooka D."/>
            <person name="Nabeya D."/>
            <person name="Jung N."/>
            <person name="Uechi K."/>
            <person name="Horii T."/>
            <person name="Iida T."/>
            <person name="Fujita J."/>
            <person name="Nakamura S."/>
        </authorList>
    </citation>
    <scope>NUCLEOTIDE SEQUENCE [LARGE SCALE GENOMIC DNA]</scope>
    <source>
        <strain evidence="1 2">JCM 6377</strain>
    </source>
</reference>
<comment type="caution">
    <text evidence="1">The sequence shown here is derived from an EMBL/GenBank/DDBJ whole genome shotgun (WGS) entry which is preliminary data.</text>
</comment>
<dbReference type="Proteomes" id="UP000465302">
    <property type="component" value="Unassembled WGS sequence"/>
</dbReference>
<dbReference type="AlphaFoldDB" id="A0A7I9WDF7"/>
<evidence type="ECO:0000313" key="2">
    <source>
        <dbReference type="Proteomes" id="UP000465302"/>
    </source>
</evidence>